<comment type="caution">
    <text evidence="5">The sequence shown here is derived from an EMBL/GenBank/DDBJ whole genome shotgun (WGS) entry which is preliminary data.</text>
</comment>
<dbReference type="SMART" id="SM01340">
    <property type="entry name" value="DNA_mis_repair"/>
    <property type="match status" value="1"/>
</dbReference>
<dbReference type="PANTHER" id="PTHR10073">
    <property type="entry name" value="DNA MISMATCH REPAIR PROTEIN MLH, PMS, MUTL"/>
    <property type="match status" value="1"/>
</dbReference>
<dbReference type="Gene3D" id="3.30.565.10">
    <property type="entry name" value="Histidine kinase-like ATPase, C-terminal domain"/>
    <property type="match status" value="1"/>
</dbReference>
<dbReference type="GO" id="GO:0030983">
    <property type="term" value="F:mismatched DNA binding"/>
    <property type="evidence" value="ECO:0007669"/>
    <property type="project" value="InterPro"/>
</dbReference>
<dbReference type="OrthoDB" id="429932at2759"/>
<evidence type="ECO:0000256" key="1">
    <source>
        <dbReference type="ARBA" id="ARBA00006082"/>
    </source>
</evidence>
<dbReference type="InterPro" id="IPR013507">
    <property type="entry name" value="DNA_mismatch_S5_2-like"/>
</dbReference>
<protein>
    <submittedName>
        <fullName evidence="5">10524_t:CDS:1</fullName>
    </submittedName>
</protein>
<dbReference type="Pfam" id="PF01119">
    <property type="entry name" value="DNA_mis_repair"/>
    <property type="match status" value="1"/>
</dbReference>
<keyword evidence="2" id="KW-0227">DNA damage</keyword>
<dbReference type="Gene3D" id="3.30.1540.20">
    <property type="entry name" value="MutL, C-terminal domain, dimerisation subdomain"/>
    <property type="match status" value="2"/>
</dbReference>
<dbReference type="GO" id="GO:0140664">
    <property type="term" value="F:ATP-dependent DNA damage sensor activity"/>
    <property type="evidence" value="ECO:0007669"/>
    <property type="project" value="InterPro"/>
</dbReference>
<dbReference type="Pfam" id="PF13589">
    <property type="entry name" value="HATPase_c_3"/>
    <property type="match status" value="1"/>
</dbReference>
<dbReference type="EMBL" id="CAJVPI010000284">
    <property type="protein sequence ID" value="CAG8513295.1"/>
    <property type="molecule type" value="Genomic_DNA"/>
</dbReference>
<dbReference type="InterPro" id="IPR014790">
    <property type="entry name" value="MutL_C"/>
</dbReference>
<dbReference type="Proteomes" id="UP000789739">
    <property type="component" value="Unassembled WGS sequence"/>
</dbReference>
<dbReference type="GO" id="GO:0016887">
    <property type="term" value="F:ATP hydrolysis activity"/>
    <property type="evidence" value="ECO:0007669"/>
    <property type="project" value="InterPro"/>
</dbReference>
<keyword evidence="6" id="KW-1185">Reference proteome</keyword>
<dbReference type="PROSITE" id="PS00058">
    <property type="entry name" value="DNA_MISMATCH_REPAIR_1"/>
    <property type="match status" value="1"/>
</dbReference>
<dbReference type="InterPro" id="IPR014762">
    <property type="entry name" value="DNA_mismatch_repair_CS"/>
</dbReference>
<comment type="similarity">
    <text evidence="1">Belongs to the DNA mismatch repair MutL/HexB family.</text>
</comment>
<evidence type="ECO:0000259" key="3">
    <source>
        <dbReference type="SMART" id="SM00853"/>
    </source>
</evidence>
<evidence type="ECO:0000259" key="4">
    <source>
        <dbReference type="SMART" id="SM01340"/>
    </source>
</evidence>
<accession>A0A9N8ZYT5</accession>
<dbReference type="InterPro" id="IPR020568">
    <property type="entry name" value="Ribosomal_Su5_D2-typ_SF"/>
</dbReference>
<organism evidence="5 6">
    <name type="scientific">Paraglomus brasilianum</name>
    <dbReference type="NCBI Taxonomy" id="144538"/>
    <lineage>
        <taxon>Eukaryota</taxon>
        <taxon>Fungi</taxon>
        <taxon>Fungi incertae sedis</taxon>
        <taxon>Mucoromycota</taxon>
        <taxon>Glomeromycotina</taxon>
        <taxon>Glomeromycetes</taxon>
        <taxon>Paraglomerales</taxon>
        <taxon>Paraglomeraceae</taxon>
        <taxon>Paraglomus</taxon>
    </lineage>
</organism>
<feature type="domain" description="MutL C-terminal dimerisation" evidence="3">
    <location>
        <begin position="568"/>
        <end position="788"/>
    </location>
</feature>
<evidence type="ECO:0000313" key="5">
    <source>
        <dbReference type="EMBL" id="CAG8513295.1"/>
    </source>
</evidence>
<gene>
    <name evidence="5" type="ORF">PBRASI_LOCUS3229</name>
</gene>
<dbReference type="SMART" id="SM00853">
    <property type="entry name" value="MutL_C"/>
    <property type="match status" value="1"/>
</dbReference>
<dbReference type="SUPFAM" id="SSF55874">
    <property type="entry name" value="ATPase domain of HSP90 chaperone/DNA topoisomerase II/histidine kinase"/>
    <property type="match status" value="1"/>
</dbReference>
<evidence type="ECO:0000256" key="2">
    <source>
        <dbReference type="ARBA" id="ARBA00022763"/>
    </source>
</evidence>
<dbReference type="InterPro" id="IPR014721">
    <property type="entry name" value="Ribsml_uS5_D2-typ_fold_subgr"/>
</dbReference>
<dbReference type="Gene3D" id="3.30.230.10">
    <property type="match status" value="1"/>
</dbReference>
<dbReference type="InterPro" id="IPR037198">
    <property type="entry name" value="MutL_C_sf"/>
</dbReference>
<dbReference type="NCBIfam" id="TIGR00585">
    <property type="entry name" value="mutl"/>
    <property type="match status" value="1"/>
</dbReference>
<dbReference type="InterPro" id="IPR036890">
    <property type="entry name" value="HATPase_C_sf"/>
</dbReference>
<reference evidence="5" key="1">
    <citation type="submission" date="2021-06" db="EMBL/GenBank/DDBJ databases">
        <authorList>
            <person name="Kallberg Y."/>
            <person name="Tangrot J."/>
            <person name="Rosling A."/>
        </authorList>
    </citation>
    <scope>NUCLEOTIDE SEQUENCE</scope>
    <source>
        <strain evidence="5">BR232B</strain>
    </source>
</reference>
<feature type="domain" description="DNA mismatch repair protein S5" evidence="4">
    <location>
        <begin position="217"/>
        <end position="358"/>
    </location>
</feature>
<proteinExistence type="inferred from homology"/>
<dbReference type="InterPro" id="IPR038973">
    <property type="entry name" value="MutL/Mlh/Pms-like"/>
</dbReference>
<dbReference type="SUPFAM" id="SSF54211">
    <property type="entry name" value="Ribosomal protein S5 domain 2-like"/>
    <property type="match status" value="1"/>
</dbReference>
<dbReference type="AlphaFoldDB" id="A0A9N8ZYT5"/>
<dbReference type="InterPro" id="IPR042120">
    <property type="entry name" value="MutL_C_dimsub"/>
</dbReference>
<evidence type="ECO:0000313" key="6">
    <source>
        <dbReference type="Proteomes" id="UP000789739"/>
    </source>
</evidence>
<dbReference type="GO" id="GO:0032300">
    <property type="term" value="C:mismatch repair complex"/>
    <property type="evidence" value="ECO:0007669"/>
    <property type="project" value="InterPro"/>
</dbReference>
<dbReference type="SUPFAM" id="SSF118116">
    <property type="entry name" value="DNA mismatch repair protein MutL"/>
    <property type="match status" value="2"/>
</dbReference>
<dbReference type="InterPro" id="IPR002099">
    <property type="entry name" value="MutL/Mlh/PMS"/>
</dbReference>
<sequence length="866" mass="98401">MTIRKLNETVIRKLRASLVITSIAQCVLELVQNSIDASATTIEIRVDVSTYYVQTIDNGTGISPEDLKKVGQRYATSKCHTLDELQKVNTYGFRGEALASIAEEAIVEIISKHPGCYDTYSKTIKGGQLIQYGPTRYNNRRNSGTTIIIRDLFYRYPVRRRQQAQTPASFANEIDSVKRAVETIALIYPNIIFTLIDTLRDAKIVMTRKTNSSISTFRQLFGVSLSQHLESVSEEEDDFVIKGFISTRGLPSRQHQYIFVNNRLIAYNDIHRTIDELFAQSSFPDRVNDTLDLISSMEISSDQRQRKSMGKYPVYLLQLTCAATEYDICLDPAKNIVEFQNWEKILRLASSLIIDFLIKHKFAEHSNSSDDSVCEDADGRNDTCPRLRFDELSHIKCSGVKEHLFTDKELKGGSCEMSMVSEELPRTPKSVRTEMNEYSKWTDPITKESFYVDKRTGNSYKTIPCYSDETENNPMPISTRGCVDRSRLRTSADCKNNANLNLWAHDVFKKWTGSNINNTSETPIPHLMLPGANMKKMTTRNLFSWCASATMDISKYRFTKQDLKSVKVIGQVDDKFIACKLQCSDTHTSSNGSSTLILVDQHAADERIRVEMLLKEFCEYDSDQAKATDSRLGISIVETIHLNPPVKVSLSTREALVAQRFIDQFNKWGIYFASQSTLQTFDTTSTAELDISPHFSRLNDHVTEHVTHLPRMIADKCVADSRVLQGIIRQHLYWLEDTGGIGVSVDDDGGYTESEEEWPNMIRRCPRGILDIINSKACRGAIMFNDKLSRENCIELVSKLAECMFPFQCAHGRPSMIPVVSLDSVQKSRFAQKKGRHTRMSRQDTASGSNCDFREWKRQKFSSEID</sequence>
<dbReference type="PANTHER" id="PTHR10073:SF47">
    <property type="entry name" value="DNA MISMATCH REPAIR PROTEIN MLH3"/>
    <property type="match status" value="1"/>
</dbReference>
<dbReference type="GO" id="GO:0006298">
    <property type="term" value="P:mismatch repair"/>
    <property type="evidence" value="ECO:0007669"/>
    <property type="project" value="InterPro"/>
</dbReference>
<name>A0A9N8ZYT5_9GLOM</name>
<dbReference type="GO" id="GO:0005524">
    <property type="term" value="F:ATP binding"/>
    <property type="evidence" value="ECO:0007669"/>
    <property type="project" value="InterPro"/>
</dbReference>